<feature type="domain" description="DIX" evidence="10">
    <location>
        <begin position="2"/>
        <end position="83"/>
    </location>
</feature>
<evidence type="ECO:0000259" key="9">
    <source>
        <dbReference type="PROSITE" id="PS50186"/>
    </source>
</evidence>
<dbReference type="InterPro" id="IPR008339">
    <property type="entry name" value="Dishevelled_fam"/>
</dbReference>
<dbReference type="SUPFAM" id="SSF54236">
    <property type="entry name" value="Ubiquitin-like"/>
    <property type="match status" value="1"/>
</dbReference>
<dbReference type="PANTHER" id="PTHR10878">
    <property type="entry name" value="SEGMENT POLARITY PROTEIN DISHEVELLED"/>
    <property type="match status" value="1"/>
</dbReference>
<dbReference type="Pfam" id="PF02377">
    <property type="entry name" value="Dishevelled"/>
    <property type="match status" value="1"/>
</dbReference>
<dbReference type="InterPro" id="IPR036388">
    <property type="entry name" value="WH-like_DNA-bd_sf"/>
</dbReference>
<dbReference type="InterPro" id="IPR038207">
    <property type="entry name" value="DIX_dom_sf"/>
</dbReference>
<dbReference type="SUPFAM" id="SSF46785">
    <property type="entry name" value="Winged helix' DNA-binding domain"/>
    <property type="match status" value="2"/>
</dbReference>
<dbReference type="InterPro" id="IPR003351">
    <property type="entry name" value="Dishevelled_protein_dom"/>
</dbReference>
<evidence type="ECO:0000256" key="1">
    <source>
        <dbReference type="ARBA" id="ARBA00004496"/>
    </source>
</evidence>
<dbReference type="PROSITE" id="PS50106">
    <property type="entry name" value="PDZ"/>
    <property type="match status" value="2"/>
</dbReference>
<feature type="domain" description="DEP" evidence="9">
    <location>
        <begin position="423"/>
        <end position="497"/>
    </location>
</feature>
<feature type="compositionally biased region" description="Basic and acidic residues" evidence="7">
    <location>
        <begin position="145"/>
        <end position="156"/>
    </location>
</feature>
<evidence type="ECO:0000259" key="10">
    <source>
        <dbReference type="PROSITE" id="PS50841"/>
    </source>
</evidence>
<feature type="domain" description="PDZ" evidence="8">
    <location>
        <begin position="546"/>
        <end position="607"/>
    </location>
</feature>
<dbReference type="GO" id="GO:0005109">
    <property type="term" value="F:frizzled binding"/>
    <property type="evidence" value="ECO:0007669"/>
    <property type="project" value="TreeGrafter"/>
</dbReference>
<dbReference type="PROSITE" id="PS50186">
    <property type="entry name" value="DEP"/>
    <property type="match status" value="2"/>
</dbReference>
<feature type="compositionally biased region" description="Pro residues" evidence="7">
    <location>
        <begin position="787"/>
        <end position="804"/>
    </location>
</feature>
<dbReference type="Pfam" id="PF00778">
    <property type="entry name" value="DIX"/>
    <property type="match status" value="1"/>
</dbReference>
<dbReference type="Pfam" id="PF00595">
    <property type="entry name" value="PDZ"/>
    <property type="match status" value="2"/>
</dbReference>
<evidence type="ECO:0000256" key="5">
    <source>
        <dbReference type="ARBA" id="ARBA00022687"/>
    </source>
</evidence>
<dbReference type="CDD" id="cd04438">
    <property type="entry name" value="DEP_dishevelled"/>
    <property type="match status" value="2"/>
</dbReference>
<dbReference type="PRINTS" id="PR01760">
    <property type="entry name" value="DISHEVELLED"/>
</dbReference>
<dbReference type="GO" id="GO:0005829">
    <property type="term" value="C:cytosol"/>
    <property type="evidence" value="ECO:0007669"/>
    <property type="project" value="TreeGrafter"/>
</dbReference>
<dbReference type="Gene3D" id="2.30.42.10">
    <property type="match status" value="2"/>
</dbReference>
<evidence type="ECO:0000313" key="11">
    <source>
        <dbReference type="Proteomes" id="UP000694891"/>
    </source>
</evidence>
<dbReference type="InterPro" id="IPR036390">
    <property type="entry name" value="WH_DNA-bd_sf"/>
</dbReference>
<reference evidence="12" key="1">
    <citation type="submission" date="2025-08" db="UniProtKB">
        <authorList>
            <consortium name="RefSeq"/>
        </authorList>
    </citation>
    <scope>IDENTIFICATION</scope>
</reference>
<dbReference type="Proteomes" id="UP000694891">
    <property type="component" value="Unplaced"/>
</dbReference>
<comment type="subcellular location">
    <subcellularLocation>
        <location evidence="1">Cytoplasm</location>
    </subcellularLocation>
</comment>
<dbReference type="AlphaFoldDB" id="A0A9Y4NG76"/>
<dbReference type="InterPro" id="IPR029071">
    <property type="entry name" value="Ubiquitin-like_domsf"/>
</dbReference>
<keyword evidence="11" id="KW-1185">Reference proteome</keyword>
<dbReference type="FunFam" id="2.40.240.130:FF:000001">
    <property type="entry name" value="Segment polarity protein dishevelled homolog DVL-1"/>
    <property type="match status" value="1"/>
</dbReference>
<feature type="domain" description="DEP" evidence="9">
    <location>
        <begin position="686"/>
        <end position="760"/>
    </location>
</feature>
<feature type="region of interest" description="Disordered" evidence="7">
    <location>
        <begin position="776"/>
        <end position="925"/>
    </location>
</feature>
<name>A0A9Y4NG76_9TELE</name>
<sequence>MAEETRVIYHLDEQETPYLIRINVPAQRVTLADFKQVVNKPNVKFFFKSVDDDFGVVKEEISDDDARLPFVNGRVVCWLVSSDCQPDFRGSDLQSIATPTCLAPPPIERTGGIGDSRPPSFHATAVGHDDLQGSEVRPAVSPAERLQRKDLGEKGGRLNGHAHQPTDKKGAGPTGGGDSSSTQQSSELETTSFCSSEEDSGGRFSQSTGQSSSSPRLIRRQRRRHRKPKTPRMERSWSTTSLIGMMVSLHIFPVLSSVCLSVCLSERYNFLGISIVGQSNDRGDGGIYIGSIMKGGAVAADGRIEPGDMLLQVNDINFENMSNDDAVRVLREVVHQPGPVTLTVAKCWDPNPRGCFTLPRSEPVRPIDPAAWVSHTAAMTGRLLPHYGMTPISHCSSSPGVHEENHLTIHSDMTVIVKAMANPESGLEVRDRMWLKITIPNAFIGSDVVDWLHRSVEGFTDRREARKYAGNLLKAGFIRHTVNKVTFSEQCYYVFGDLCGDQNHHTLDHVHDNLEQVHHILDHLFYIIDQVHHILDQSITQRYNFLGISIVGQSNDRGDGGIYIGSIMKGGAVAADGRIEPGDMLLQVNDINFENMSNDDAVRVLREVVHQPGPVTLTVAKCWDPNPRGCFTLPRSEPVRPIDPAAWVSHTAAMTGRLLPHYGVHEENHLTIHSDMTVIVKAMANPESGLEVRDRMWLKITIPNAFIGSDVVDWLHRSVEGFTDRREARKYAGNLLKAGFIRHTVNKVTFSEQCYYVFGDLCGDMGVLSLLDHDAASSRAGGSDCDPPAPAFPYQYPIPHPYSSPHPLQQLPAWGGGGGSQHSEGSRSSGSNCSDDQKEAGGEGGGKGSESDPPKREASASPDQQPAAESPSDGSARRSPASVSGLHGNDDVPPPSRGQRREIATSRQSFRLAMGNPSDFFVDVM</sequence>
<evidence type="ECO:0000256" key="7">
    <source>
        <dbReference type="SAM" id="MobiDB-lite"/>
    </source>
</evidence>
<dbReference type="InterPro" id="IPR015506">
    <property type="entry name" value="Dsh/Dvl-rel"/>
</dbReference>
<evidence type="ECO:0000256" key="3">
    <source>
        <dbReference type="ARBA" id="ARBA00022473"/>
    </source>
</evidence>
<dbReference type="InterPro" id="IPR000591">
    <property type="entry name" value="DEP_dom"/>
</dbReference>
<dbReference type="PANTHER" id="PTHR10878:SF6">
    <property type="entry name" value="SEGMENT POLARITY PROTEIN DISHEVELLED HOMOLOG DVL-3"/>
    <property type="match status" value="1"/>
</dbReference>
<dbReference type="GO" id="GO:0035556">
    <property type="term" value="P:intracellular signal transduction"/>
    <property type="evidence" value="ECO:0007669"/>
    <property type="project" value="InterPro"/>
</dbReference>
<evidence type="ECO:0000256" key="6">
    <source>
        <dbReference type="PROSITE-ProRule" id="PRU00069"/>
    </source>
</evidence>
<dbReference type="InterPro" id="IPR036034">
    <property type="entry name" value="PDZ_sf"/>
</dbReference>
<dbReference type="InterPro" id="IPR024580">
    <property type="entry name" value="Dishevelled_C-dom"/>
</dbReference>
<dbReference type="Gene3D" id="1.10.10.10">
    <property type="entry name" value="Winged helix-like DNA-binding domain superfamily/Winged helix DNA-binding domain"/>
    <property type="match status" value="2"/>
</dbReference>
<protein>
    <submittedName>
        <fullName evidence="12">Segment polarity protein dishevelled homolog DVL-3</fullName>
    </submittedName>
</protein>
<feature type="compositionally biased region" description="Basic residues" evidence="7">
    <location>
        <begin position="217"/>
        <end position="230"/>
    </location>
</feature>
<gene>
    <name evidence="12" type="primary">dvl3b</name>
</gene>
<comment type="similarity">
    <text evidence="2">Belongs to the DSH family.</text>
</comment>
<accession>A0A9Y4NG76</accession>
<proteinExistence type="inferred from homology"/>
<keyword evidence="4" id="KW-0963">Cytoplasm</keyword>
<feature type="compositionally biased region" description="Basic and acidic residues" evidence="7">
    <location>
        <begin position="849"/>
        <end position="858"/>
    </location>
</feature>
<organism evidence="11 12">
    <name type="scientific">Stegastes partitus</name>
    <name type="common">bicolor damselfish</name>
    <dbReference type="NCBI Taxonomy" id="144197"/>
    <lineage>
        <taxon>Eukaryota</taxon>
        <taxon>Metazoa</taxon>
        <taxon>Chordata</taxon>
        <taxon>Craniata</taxon>
        <taxon>Vertebrata</taxon>
        <taxon>Euteleostomi</taxon>
        <taxon>Actinopterygii</taxon>
        <taxon>Neopterygii</taxon>
        <taxon>Teleostei</taxon>
        <taxon>Neoteleostei</taxon>
        <taxon>Acanthomorphata</taxon>
        <taxon>Ovalentaria</taxon>
        <taxon>Pomacentridae</taxon>
        <taxon>Stegastes</taxon>
    </lineage>
</organism>
<dbReference type="InterPro" id="IPR001478">
    <property type="entry name" value="PDZ"/>
</dbReference>
<dbReference type="GeneID" id="103369681"/>
<dbReference type="Pfam" id="PF12316">
    <property type="entry name" value="Dsh_C"/>
    <property type="match status" value="1"/>
</dbReference>
<dbReference type="CTD" id="100149082"/>
<dbReference type="Pfam" id="PF00610">
    <property type="entry name" value="DEP"/>
    <property type="match status" value="2"/>
</dbReference>
<dbReference type="CDD" id="cd06717">
    <property type="entry name" value="PDZ_Dishevelled-like"/>
    <property type="match status" value="2"/>
</dbReference>
<dbReference type="InterPro" id="IPR001158">
    <property type="entry name" value="DIX"/>
</dbReference>
<dbReference type="FunFam" id="2.30.42.10:FF:000014">
    <property type="entry name" value="Segment polarity protein dishevelled homolog DVL-3"/>
    <property type="match status" value="2"/>
</dbReference>
<feature type="compositionally biased region" description="Low complexity" evidence="7">
    <location>
        <begin position="821"/>
        <end position="834"/>
    </location>
</feature>
<dbReference type="FunFam" id="1.10.10.10:FF:000040">
    <property type="entry name" value="segment polarity protein dishevelled homolog DVL-3"/>
    <property type="match status" value="2"/>
</dbReference>
<evidence type="ECO:0000256" key="4">
    <source>
        <dbReference type="ARBA" id="ARBA00022490"/>
    </source>
</evidence>
<feature type="region of interest" description="Disordered" evidence="7">
    <location>
        <begin position="100"/>
        <end position="237"/>
    </location>
</feature>
<dbReference type="SMART" id="SM00021">
    <property type="entry name" value="DAX"/>
    <property type="match status" value="1"/>
</dbReference>
<dbReference type="SMART" id="SM00049">
    <property type="entry name" value="DEP"/>
    <property type="match status" value="2"/>
</dbReference>
<keyword evidence="3" id="KW-0217">Developmental protein</keyword>
<feature type="compositionally biased region" description="Low complexity" evidence="7">
    <location>
        <begin position="179"/>
        <end position="192"/>
    </location>
</feature>
<feature type="domain" description="PDZ" evidence="8">
    <location>
        <begin position="261"/>
        <end position="332"/>
    </location>
</feature>
<feature type="compositionally biased region" description="Low complexity" evidence="7">
    <location>
        <begin position="202"/>
        <end position="216"/>
    </location>
</feature>
<evidence type="ECO:0000256" key="2">
    <source>
        <dbReference type="ARBA" id="ARBA00008735"/>
    </source>
</evidence>
<evidence type="ECO:0000259" key="8">
    <source>
        <dbReference type="PROSITE" id="PS50106"/>
    </source>
</evidence>
<dbReference type="RefSeq" id="XP_008296674.1">
    <property type="nucleotide sequence ID" value="XM_008298452.1"/>
</dbReference>
<keyword evidence="5 6" id="KW-0879">Wnt signaling pathway</keyword>
<dbReference type="SUPFAM" id="SSF50156">
    <property type="entry name" value="PDZ domain-like"/>
    <property type="match status" value="2"/>
</dbReference>
<dbReference type="SMART" id="SM00228">
    <property type="entry name" value="PDZ"/>
    <property type="match status" value="2"/>
</dbReference>
<evidence type="ECO:0000313" key="12">
    <source>
        <dbReference type="RefSeq" id="XP_008296674.1"/>
    </source>
</evidence>
<dbReference type="PROSITE" id="PS50841">
    <property type="entry name" value="DIX"/>
    <property type="match status" value="1"/>
</dbReference>
<dbReference type="Gene3D" id="2.40.240.130">
    <property type="match status" value="1"/>
</dbReference>
<dbReference type="GO" id="GO:0060070">
    <property type="term" value="P:canonical Wnt signaling pathway"/>
    <property type="evidence" value="ECO:0007669"/>
    <property type="project" value="TreeGrafter"/>
</dbReference>